<keyword evidence="2" id="KW-0159">Chromosome partition</keyword>
<organism evidence="3 4">
    <name type="scientific">Paraflavisolibacter caeni</name>
    <dbReference type="NCBI Taxonomy" id="2982496"/>
    <lineage>
        <taxon>Bacteria</taxon>
        <taxon>Pseudomonadati</taxon>
        <taxon>Bacteroidota</taxon>
        <taxon>Chitinophagia</taxon>
        <taxon>Chitinophagales</taxon>
        <taxon>Chitinophagaceae</taxon>
        <taxon>Paraflavisolibacter</taxon>
    </lineage>
</organism>
<name>A0A9X2XS33_9BACT</name>
<comment type="similarity">
    <text evidence="2">Belongs to the ScpA family.</text>
</comment>
<evidence type="ECO:0000256" key="1">
    <source>
        <dbReference type="ARBA" id="ARBA00044777"/>
    </source>
</evidence>
<dbReference type="GO" id="GO:0051301">
    <property type="term" value="P:cell division"/>
    <property type="evidence" value="ECO:0007669"/>
    <property type="project" value="UniProtKB-KW"/>
</dbReference>
<proteinExistence type="inferred from homology"/>
<comment type="caution">
    <text evidence="3">The sequence shown here is derived from an EMBL/GenBank/DDBJ whole genome shotgun (WGS) entry which is preliminary data.</text>
</comment>
<evidence type="ECO:0000256" key="2">
    <source>
        <dbReference type="HAMAP-Rule" id="MF_01805"/>
    </source>
</evidence>
<dbReference type="PANTHER" id="PTHR33969:SF2">
    <property type="entry name" value="SEGREGATION AND CONDENSATION PROTEIN A"/>
    <property type="match status" value="1"/>
</dbReference>
<accession>A0A9X2XS33</accession>
<evidence type="ECO:0000313" key="3">
    <source>
        <dbReference type="EMBL" id="MCU7547939.1"/>
    </source>
</evidence>
<dbReference type="PANTHER" id="PTHR33969">
    <property type="entry name" value="SEGREGATION AND CONDENSATION PROTEIN A"/>
    <property type="match status" value="1"/>
</dbReference>
<sequence>MVTNYQIKLPQFEGPFDLLLFFIERDELDIYNIPITKIINDFLNYIHTGEELDIELSSEFILFVSTLMRIKAKMLLPRKELDEQGNEIDPRQELVDKILEYKKFKEAAIRMAELEAERILMAKRGNIQKEMIEIGEQAGEGTEIQTITLFKLMKAFERVMQKYEDRFNKPVHTVVQYNYTMEHTKADMISIAQRERSLSFEKVFEVVENRVHAIFVFLSMLELVQQKYLRIMIGDGRNNFLLEYNETEEGLTDEEHMHLL</sequence>
<dbReference type="GO" id="GO:0006260">
    <property type="term" value="P:DNA replication"/>
    <property type="evidence" value="ECO:0007669"/>
    <property type="project" value="UniProtKB-UniRule"/>
</dbReference>
<dbReference type="GO" id="GO:0005737">
    <property type="term" value="C:cytoplasm"/>
    <property type="evidence" value="ECO:0007669"/>
    <property type="project" value="UniProtKB-SubCell"/>
</dbReference>
<dbReference type="AlphaFoldDB" id="A0A9X2XS33"/>
<dbReference type="EMBL" id="JAOTIF010000001">
    <property type="protein sequence ID" value="MCU7547939.1"/>
    <property type="molecule type" value="Genomic_DNA"/>
</dbReference>
<dbReference type="RefSeq" id="WP_279295383.1">
    <property type="nucleotide sequence ID" value="NZ_JAOTIF010000001.1"/>
</dbReference>
<reference evidence="3" key="2">
    <citation type="submission" date="2023-04" db="EMBL/GenBank/DDBJ databases">
        <title>Paracnuella aquatica gen. nov., sp. nov., a member of the family Chitinophagaceae isolated from a hot spring.</title>
        <authorList>
            <person name="Wang C."/>
        </authorList>
    </citation>
    <scope>NUCLEOTIDE SEQUENCE</scope>
    <source>
        <strain evidence="3">LB-8</strain>
    </source>
</reference>
<dbReference type="InterPro" id="IPR003768">
    <property type="entry name" value="ScpA"/>
</dbReference>
<keyword evidence="2" id="KW-0131">Cell cycle</keyword>
<dbReference type="HAMAP" id="MF_01805">
    <property type="entry name" value="ScpA"/>
    <property type="match status" value="1"/>
</dbReference>
<dbReference type="Gene3D" id="6.10.250.2410">
    <property type="match status" value="1"/>
</dbReference>
<comment type="subcellular location">
    <subcellularLocation>
        <location evidence="2">Cytoplasm</location>
    </subcellularLocation>
    <text evidence="2">Associated with two foci at the outer edges of the nucleoid region in young cells, and at four foci within both cell halves in older cells.</text>
</comment>
<comment type="subunit">
    <text evidence="2">Component of a cohesin-like complex composed of ScpA, ScpB and the Smc homodimer, in which ScpA and ScpB bind to the head domain of Smc. The presence of the three proteins is required for the association of the complex with DNA.</text>
</comment>
<keyword evidence="2" id="KW-0132">Cell division</keyword>
<dbReference type="Pfam" id="PF02616">
    <property type="entry name" value="SMC_ScpA"/>
    <property type="match status" value="1"/>
</dbReference>
<protein>
    <recommendedName>
        <fullName evidence="1 2">Segregation and condensation protein A</fullName>
    </recommendedName>
</protein>
<dbReference type="Proteomes" id="UP001155483">
    <property type="component" value="Unassembled WGS sequence"/>
</dbReference>
<keyword evidence="2" id="KW-0963">Cytoplasm</keyword>
<keyword evidence="4" id="KW-1185">Reference proteome</keyword>
<comment type="function">
    <text evidence="2">Participates in chromosomal partition during cell division. May act via the formation of a condensin-like complex containing Smc and ScpB that pull DNA away from mid-cell into both cell halves.</text>
</comment>
<reference evidence="3" key="1">
    <citation type="submission" date="2022-09" db="EMBL/GenBank/DDBJ databases">
        <authorList>
            <person name="Yuan C."/>
            <person name="Ke Z."/>
        </authorList>
    </citation>
    <scope>NUCLEOTIDE SEQUENCE</scope>
    <source>
        <strain evidence="3">LB-8</strain>
    </source>
</reference>
<gene>
    <name evidence="2" type="primary">scpA</name>
    <name evidence="3" type="ORF">OCK74_02380</name>
</gene>
<evidence type="ECO:0000313" key="4">
    <source>
        <dbReference type="Proteomes" id="UP001155483"/>
    </source>
</evidence>
<dbReference type="GO" id="GO:0007059">
    <property type="term" value="P:chromosome segregation"/>
    <property type="evidence" value="ECO:0007669"/>
    <property type="project" value="UniProtKB-UniRule"/>
</dbReference>